<evidence type="ECO:0000256" key="8">
    <source>
        <dbReference type="ARBA" id="ARBA00022967"/>
    </source>
</evidence>
<evidence type="ECO:0000256" key="3">
    <source>
        <dbReference type="ARBA" id="ARBA00012944"/>
    </source>
</evidence>
<evidence type="ECO:0000256" key="2">
    <source>
        <dbReference type="ARBA" id="ARBA00005698"/>
    </source>
</evidence>
<dbReference type="InterPro" id="IPR050269">
    <property type="entry name" value="ComplexI_Subunit6"/>
</dbReference>
<keyword evidence="13 15" id="KW-0472">Membrane</keyword>
<evidence type="ECO:0000256" key="16">
    <source>
        <dbReference type="SAM" id="SignalP"/>
    </source>
</evidence>
<evidence type="ECO:0000256" key="7">
    <source>
        <dbReference type="ARBA" id="ARBA00022692"/>
    </source>
</evidence>
<keyword evidence="5 15" id="KW-0813">Transport</keyword>
<feature type="transmembrane region" description="Helical" evidence="15">
    <location>
        <begin position="51"/>
        <end position="75"/>
    </location>
</feature>
<keyword evidence="9 15" id="KW-0249">Electron transport</keyword>
<keyword evidence="15" id="KW-0830">Ubiquinone</keyword>
<feature type="transmembrane region" description="Helical" evidence="15">
    <location>
        <begin position="130"/>
        <end position="159"/>
    </location>
</feature>
<dbReference type="EC" id="7.1.1.2" evidence="3 15"/>
<evidence type="ECO:0000256" key="1">
    <source>
        <dbReference type="ARBA" id="ARBA00004225"/>
    </source>
</evidence>
<reference evidence="17" key="1">
    <citation type="submission" date="2009-05" db="EMBL/GenBank/DDBJ databases">
        <title>Whole mitochondrial genome sequences in Cypriniformes.</title>
        <authorList>
            <person name="Miya M."/>
        </authorList>
    </citation>
    <scope>NUCLEOTIDE SEQUENCE</scope>
    <source>
        <strain evidence="17">STL 782.01</strain>
    </source>
</reference>
<keyword evidence="7 15" id="KW-0812">Transmembrane</keyword>
<sequence length="173" mass="17985">MTYFVFLLLVALIVGLIAVASNPTPYFAALGLVVAAGVGCGVLAGCGGSFLSLVLFLIYLGGMLVVFAYSAALAAEPFPEAWGSRSVVGYVLVYFAGVALTAGLLWGGWYEGSWVIIDGLKEFSMLRGDVGGVAMMYSSGGAMLAICAWVLLLTLLVVLELTRGLSRGTLRAV</sequence>
<dbReference type="EMBL" id="AP011265">
    <property type="protein sequence ID" value="BAV70390.1"/>
    <property type="molecule type" value="Genomic_DNA"/>
</dbReference>
<evidence type="ECO:0000256" key="13">
    <source>
        <dbReference type="ARBA" id="ARBA00023136"/>
    </source>
</evidence>
<evidence type="ECO:0000256" key="15">
    <source>
        <dbReference type="RuleBase" id="RU004430"/>
    </source>
</evidence>
<proteinExistence type="inferred from homology"/>
<feature type="chain" id="PRO_5009112749" description="NADH-ubiquinone oxidoreductase chain 6" evidence="16">
    <location>
        <begin position="22"/>
        <end position="173"/>
    </location>
</feature>
<feature type="transmembrane region" description="Helical" evidence="15">
    <location>
        <begin position="87"/>
        <end position="110"/>
    </location>
</feature>
<keyword evidence="10 15" id="KW-1133">Transmembrane helix</keyword>
<organism evidence="17">
    <name type="scientific">Aspiolucius esocinus</name>
    <name type="common">pike asp</name>
    <dbReference type="NCBI Taxonomy" id="643425"/>
    <lineage>
        <taxon>Eukaryota</taxon>
        <taxon>Metazoa</taxon>
        <taxon>Chordata</taxon>
        <taxon>Craniata</taxon>
        <taxon>Vertebrata</taxon>
        <taxon>Euteleostomi</taxon>
        <taxon>Actinopterygii</taxon>
        <taxon>Neopterygii</taxon>
        <taxon>Teleostei</taxon>
        <taxon>Ostariophysi</taxon>
        <taxon>Cypriniformes</taxon>
        <taxon>Leuciscidae</taxon>
        <taxon>Leuciscinae</taxon>
        <taxon>Aspiolucius</taxon>
    </lineage>
</organism>
<accession>A0A1E1FIR3</accession>
<evidence type="ECO:0000256" key="5">
    <source>
        <dbReference type="ARBA" id="ARBA00022448"/>
    </source>
</evidence>
<evidence type="ECO:0000256" key="9">
    <source>
        <dbReference type="ARBA" id="ARBA00022982"/>
    </source>
</evidence>
<evidence type="ECO:0000256" key="11">
    <source>
        <dbReference type="ARBA" id="ARBA00023027"/>
    </source>
</evidence>
<dbReference type="GO" id="GO:0008137">
    <property type="term" value="F:NADH dehydrogenase (ubiquinone) activity"/>
    <property type="evidence" value="ECO:0007669"/>
    <property type="project" value="UniProtKB-UniRule"/>
</dbReference>
<evidence type="ECO:0000256" key="10">
    <source>
        <dbReference type="ARBA" id="ARBA00022989"/>
    </source>
</evidence>
<keyword evidence="12 15" id="KW-0496">Mitochondrion</keyword>
<dbReference type="InterPro" id="IPR001457">
    <property type="entry name" value="NADH_UbQ/plastoQ_OxRdtase_su6"/>
</dbReference>
<dbReference type="CTD" id="4541"/>
<comment type="similarity">
    <text evidence="2 15">Belongs to the complex I subunit 6 family.</text>
</comment>
<dbReference type="AlphaFoldDB" id="A0A1E1FIR3"/>
<comment type="catalytic activity">
    <reaction evidence="14 15">
        <text>a ubiquinone + NADH + 5 H(+)(in) = a ubiquinol + NAD(+) + 4 H(+)(out)</text>
        <dbReference type="Rhea" id="RHEA:29091"/>
        <dbReference type="Rhea" id="RHEA-COMP:9565"/>
        <dbReference type="Rhea" id="RHEA-COMP:9566"/>
        <dbReference type="ChEBI" id="CHEBI:15378"/>
        <dbReference type="ChEBI" id="CHEBI:16389"/>
        <dbReference type="ChEBI" id="CHEBI:17976"/>
        <dbReference type="ChEBI" id="CHEBI:57540"/>
        <dbReference type="ChEBI" id="CHEBI:57945"/>
        <dbReference type="EC" id="7.1.1.2"/>
    </reaction>
</comment>
<dbReference type="GO" id="GO:0031966">
    <property type="term" value="C:mitochondrial membrane"/>
    <property type="evidence" value="ECO:0007669"/>
    <property type="project" value="UniProtKB-SubCell"/>
</dbReference>
<keyword evidence="11 15" id="KW-0520">NAD</keyword>
<evidence type="ECO:0000313" key="17">
    <source>
        <dbReference type="EMBL" id="BAV70390.1"/>
    </source>
</evidence>
<dbReference type="GeneID" id="29993756"/>
<keyword evidence="16" id="KW-0732">Signal</keyword>
<comment type="subcellular location">
    <subcellularLocation>
        <location evidence="1 15">Mitochondrion membrane</location>
        <topology evidence="1 15">Multi-pass membrane protein</topology>
    </subcellularLocation>
</comment>
<gene>
    <name evidence="17" type="primary">ND6</name>
</gene>
<evidence type="ECO:0000256" key="12">
    <source>
        <dbReference type="ARBA" id="ARBA00023128"/>
    </source>
</evidence>
<geneLocation type="mitochondrion" evidence="17"/>
<evidence type="ECO:0000256" key="6">
    <source>
        <dbReference type="ARBA" id="ARBA00022660"/>
    </source>
</evidence>
<dbReference type="RefSeq" id="YP_009311487.1">
    <property type="nucleotide sequence ID" value="NC_031563.1"/>
</dbReference>
<feature type="signal peptide" evidence="16">
    <location>
        <begin position="1"/>
        <end position="21"/>
    </location>
</feature>
<comment type="function">
    <text evidence="15">Core subunit of the mitochondrial membrane respiratory chain NADH dehydrogenase (Complex I) which catalyzes electron transfer from NADH through the respiratory chain, using ubiquinone as an electron acceptor. Essential for the catalytic activity and assembly of complex I.</text>
</comment>
<dbReference type="PANTHER" id="PTHR11435">
    <property type="entry name" value="NADH UBIQUINONE OXIDOREDUCTASE SUBUNIT ND6"/>
    <property type="match status" value="1"/>
</dbReference>
<keyword evidence="6 15" id="KW-0679">Respiratory chain</keyword>
<protein>
    <recommendedName>
        <fullName evidence="4 15">NADH-ubiquinone oxidoreductase chain 6</fullName>
        <ecNumber evidence="3 15">7.1.1.2</ecNumber>
    </recommendedName>
</protein>
<evidence type="ECO:0000256" key="14">
    <source>
        <dbReference type="ARBA" id="ARBA00049551"/>
    </source>
</evidence>
<dbReference type="PANTHER" id="PTHR11435:SF1">
    <property type="entry name" value="NADH-UBIQUINONE OXIDOREDUCTASE CHAIN 6"/>
    <property type="match status" value="1"/>
</dbReference>
<evidence type="ECO:0000256" key="4">
    <source>
        <dbReference type="ARBA" id="ARBA00021095"/>
    </source>
</evidence>
<keyword evidence="8 15" id="KW-1278">Translocase</keyword>
<dbReference type="Pfam" id="PF00499">
    <property type="entry name" value="Oxidored_q3"/>
    <property type="match status" value="1"/>
</dbReference>
<name>A0A1E1FIR3_9TELE</name>